<evidence type="ECO:0000313" key="2">
    <source>
        <dbReference type="Proteomes" id="UP000828390"/>
    </source>
</evidence>
<comment type="caution">
    <text evidence="1">The sequence shown here is derived from an EMBL/GenBank/DDBJ whole genome shotgun (WGS) entry which is preliminary data.</text>
</comment>
<organism evidence="1 2">
    <name type="scientific">Dreissena polymorpha</name>
    <name type="common">Zebra mussel</name>
    <name type="synonym">Mytilus polymorpha</name>
    <dbReference type="NCBI Taxonomy" id="45954"/>
    <lineage>
        <taxon>Eukaryota</taxon>
        <taxon>Metazoa</taxon>
        <taxon>Spiralia</taxon>
        <taxon>Lophotrochozoa</taxon>
        <taxon>Mollusca</taxon>
        <taxon>Bivalvia</taxon>
        <taxon>Autobranchia</taxon>
        <taxon>Heteroconchia</taxon>
        <taxon>Euheterodonta</taxon>
        <taxon>Imparidentia</taxon>
        <taxon>Neoheterodontei</taxon>
        <taxon>Myida</taxon>
        <taxon>Dreissenoidea</taxon>
        <taxon>Dreissenidae</taxon>
        <taxon>Dreissena</taxon>
    </lineage>
</organism>
<dbReference type="Proteomes" id="UP000828390">
    <property type="component" value="Unassembled WGS sequence"/>
</dbReference>
<proteinExistence type="predicted"/>
<accession>A0A9D4DU51</accession>
<name>A0A9D4DU51_DREPO</name>
<keyword evidence="2" id="KW-1185">Reference proteome</keyword>
<sequence length="63" mass="7206">MTTDGTARHWSLNFLCLCRASMGLRGDSGAWLRYWKLISDSDVSKWDAAARASRRNFSRPWGI</sequence>
<reference evidence="1" key="2">
    <citation type="submission" date="2020-11" db="EMBL/GenBank/DDBJ databases">
        <authorList>
            <person name="McCartney M.A."/>
            <person name="Auch B."/>
            <person name="Kono T."/>
            <person name="Mallez S."/>
            <person name="Becker A."/>
            <person name="Gohl D.M."/>
            <person name="Silverstein K.A.T."/>
            <person name="Koren S."/>
            <person name="Bechman K.B."/>
            <person name="Herman A."/>
            <person name="Abrahante J.E."/>
            <person name="Garbe J."/>
        </authorList>
    </citation>
    <scope>NUCLEOTIDE SEQUENCE</scope>
    <source>
        <strain evidence="1">Duluth1</strain>
        <tissue evidence="1">Whole animal</tissue>
    </source>
</reference>
<dbReference type="AlphaFoldDB" id="A0A9D4DU51"/>
<dbReference type="EMBL" id="JAIWYP010000010">
    <property type="protein sequence ID" value="KAH3754771.1"/>
    <property type="molecule type" value="Genomic_DNA"/>
</dbReference>
<evidence type="ECO:0000313" key="1">
    <source>
        <dbReference type="EMBL" id="KAH3754771.1"/>
    </source>
</evidence>
<reference evidence="1" key="1">
    <citation type="journal article" date="2019" name="bioRxiv">
        <title>The Genome of the Zebra Mussel, Dreissena polymorpha: A Resource for Invasive Species Research.</title>
        <authorList>
            <person name="McCartney M.A."/>
            <person name="Auch B."/>
            <person name="Kono T."/>
            <person name="Mallez S."/>
            <person name="Zhang Y."/>
            <person name="Obille A."/>
            <person name="Becker A."/>
            <person name="Abrahante J.E."/>
            <person name="Garbe J."/>
            <person name="Badalamenti J.P."/>
            <person name="Herman A."/>
            <person name="Mangelson H."/>
            <person name="Liachko I."/>
            <person name="Sullivan S."/>
            <person name="Sone E.D."/>
            <person name="Koren S."/>
            <person name="Silverstein K.A.T."/>
            <person name="Beckman K.B."/>
            <person name="Gohl D.M."/>
        </authorList>
    </citation>
    <scope>NUCLEOTIDE SEQUENCE</scope>
    <source>
        <strain evidence="1">Duluth1</strain>
        <tissue evidence="1">Whole animal</tissue>
    </source>
</reference>
<gene>
    <name evidence="1" type="ORF">DPMN_189452</name>
</gene>
<protein>
    <submittedName>
        <fullName evidence="1">Uncharacterized protein</fullName>
    </submittedName>
</protein>